<dbReference type="Proteomes" id="UP001285636">
    <property type="component" value="Unassembled WGS sequence"/>
</dbReference>
<dbReference type="AlphaFoldDB" id="A0AAJ2U329"/>
<comment type="caution">
    <text evidence="2">The sequence shown here is derived from an EMBL/GenBank/DDBJ whole genome shotgun (WGS) entry which is preliminary data.</text>
</comment>
<evidence type="ECO:0000313" key="2">
    <source>
        <dbReference type="EMBL" id="MDV2886260.1"/>
    </source>
</evidence>
<accession>A0AAJ2U329</accession>
<proteinExistence type="predicted"/>
<dbReference type="EMBL" id="JAWJAY010000003">
    <property type="protein sequence ID" value="MDV2886260.1"/>
    <property type="molecule type" value="Genomic_DNA"/>
</dbReference>
<organism evidence="2 3">
    <name type="scientific">Alkalihalophilus pseudofirmus</name>
    <name type="common">Bacillus pseudofirmus</name>
    <dbReference type="NCBI Taxonomy" id="79885"/>
    <lineage>
        <taxon>Bacteria</taxon>
        <taxon>Bacillati</taxon>
        <taxon>Bacillota</taxon>
        <taxon>Bacilli</taxon>
        <taxon>Bacillales</taxon>
        <taxon>Bacillaceae</taxon>
        <taxon>Alkalihalophilus</taxon>
    </lineage>
</organism>
<dbReference type="InterPro" id="IPR017853">
    <property type="entry name" value="GH"/>
</dbReference>
<evidence type="ECO:0000259" key="1">
    <source>
        <dbReference type="Pfam" id="PF08924"/>
    </source>
</evidence>
<dbReference type="InterPro" id="IPR015020">
    <property type="entry name" value="Rv2525c-like_Glyco_Hydro-like"/>
</dbReference>
<dbReference type="Gene3D" id="3.20.20.80">
    <property type="entry name" value="Glycosidases"/>
    <property type="match status" value="1"/>
</dbReference>
<dbReference type="SUPFAM" id="SSF51445">
    <property type="entry name" value="(Trans)glycosidases"/>
    <property type="match status" value="1"/>
</dbReference>
<feature type="domain" description="Rv2525c-like glycoside hydrolase-like" evidence="1">
    <location>
        <begin position="35"/>
        <end position="136"/>
    </location>
</feature>
<dbReference type="RefSeq" id="WP_323467060.1">
    <property type="nucleotide sequence ID" value="NZ_CP144224.1"/>
</dbReference>
<gene>
    <name evidence="2" type="ORF">RYX45_13810</name>
</gene>
<dbReference type="Pfam" id="PF08924">
    <property type="entry name" value="Rv2525c_GlyHyd-like"/>
    <property type="match status" value="1"/>
</dbReference>
<reference evidence="2" key="1">
    <citation type="submission" date="2023-10" db="EMBL/GenBank/DDBJ databases">
        <title>Screening of Alkalihalophilus pseudofirmusBZ-TG-HK211 and Its Alleviation of Salt Stress on Rapeseed Growth.</title>
        <authorList>
            <person name="Zhao B."/>
            <person name="Guo T."/>
        </authorList>
    </citation>
    <scope>NUCLEOTIDE SEQUENCE</scope>
    <source>
        <strain evidence="2">BZ-TG-HK211</strain>
    </source>
</reference>
<evidence type="ECO:0000313" key="3">
    <source>
        <dbReference type="Proteomes" id="UP001285636"/>
    </source>
</evidence>
<sequence>MYRNQRSINWGVDSAAAVTQELYECVTSSYGQPDFWGRYLTTIENVSDGLTPEEIRFIRDQGMKIMPIYNNFSEAVGERAGAVAARNAIFQARRLGILEGSFIFANIENFFNVDPAWLIAWSEAFYTSPYRPGFFGDPVEGGFNEAYCNASEASESIRQQAVILSAEPEPGTTPKNRIPRYNPARPDCDANVWAWQYGRDSENCPIDTVLMETRLYEALG</sequence>
<name>A0AAJ2U329_ALKPS</name>
<protein>
    <submittedName>
        <fullName evidence="2">DUF1906 domain-containing protein</fullName>
    </submittedName>
</protein>